<evidence type="ECO:0000313" key="1">
    <source>
        <dbReference type="EMBL" id="ABN61626.1"/>
    </source>
</evidence>
<protein>
    <recommendedName>
        <fullName evidence="3">HPt domain-containing protein</fullName>
    </recommendedName>
</protein>
<dbReference type="AlphaFoldDB" id="A3D4G3"/>
<evidence type="ECO:0000313" key="2">
    <source>
        <dbReference type="Proteomes" id="UP000001557"/>
    </source>
</evidence>
<dbReference type="KEGG" id="sbl:Sbal_2128"/>
<gene>
    <name evidence="1" type="ordered locus">Sbal_2128</name>
</gene>
<reference evidence="1 2" key="1">
    <citation type="submission" date="2007-02" db="EMBL/GenBank/DDBJ databases">
        <title>Complete sequence of chromosome of Shewanella baltica OS155.</title>
        <authorList>
            <consortium name="US DOE Joint Genome Institute"/>
            <person name="Copeland A."/>
            <person name="Lucas S."/>
            <person name="Lapidus A."/>
            <person name="Barry K."/>
            <person name="Detter J.C."/>
            <person name="Glavina del Rio T."/>
            <person name="Hammon N."/>
            <person name="Israni S."/>
            <person name="Dalin E."/>
            <person name="Tice H."/>
            <person name="Pitluck S."/>
            <person name="Sims D.R."/>
            <person name="Brettin T."/>
            <person name="Bruce D."/>
            <person name="Han C."/>
            <person name="Tapia R."/>
            <person name="Brainard J."/>
            <person name="Schmutz J."/>
            <person name="Larimer F."/>
            <person name="Land M."/>
            <person name="Hauser L."/>
            <person name="Kyrpides N."/>
            <person name="Mikhailova N."/>
            <person name="Brettar I."/>
            <person name="Klappenbach J."/>
            <person name="Konstantinidis K."/>
            <person name="Rodrigues J."/>
            <person name="Tiedje J."/>
            <person name="Richardson P."/>
        </authorList>
    </citation>
    <scope>NUCLEOTIDE SEQUENCE [LARGE SCALE GENOMIC DNA]</scope>
    <source>
        <strain evidence="2">OS155 / ATCC BAA-1091</strain>
    </source>
</reference>
<sequence length="103" mass="12039">MDTKSIINNELTLALSTFFEQYSQEQQLRLRSTLIAELQRLRLELEKCESNDCFKALTHQFVGIARYLQLKNTVPMANSCDQEQLKHQLSDLLNAVMDYVNER</sequence>
<dbReference type="HOGENOM" id="CLU_2261899_0_0_6"/>
<dbReference type="EMBL" id="CP000563">
    <property type="protein sequence ID" value="ABN61626.1"/>
    <property type="molecule type" value="Genomic_DNA"/>
</dbReference>
<accession>A3D4G3</accession>
<dbReference type="OrthoDB" id="6401193at2"/>
<dbReference type="RefSeq" id="WP_011846820.1">
    <property type="nucleotide sequence ID" value="NC_009052.1"/>
</dbReference>
<name>A3D4G3_SHEB5</name>
<keyword evidence="2" id="KW-1185">Reference proteome</keyword>
<evidence type="ECO:0008006" key="3">
    <source>
        <dbReference type="Google" id="ProtNLM"/>
    </source>
</evidence>
<dbReference type="STRING" id="325240.Sbal_2128"/>
<dbReference type="Proteomes" id="UP000001557">
    <property type="component" value="Chromosome"/>
</dbReference>
<organism evidence="1 2">
    <name type="scientific">Shewanella baltica (strain OS155 / ATCC BAA-1091)</name>
    <dbReference type="NCBI Taxonomy" id="325240"/>
    <lineage>
        <taxon>Bacteria</taxon>
        <taxon>Pseudomonadati</taxon>
        <taxon>Pseudomonadota</taxon>
        <taxon>Gammaproteobacteria</taxon>
        <taxon>Alteromonadales</taxon>
        <taxon>Shewanellaceae</taxon>
        <taxon>Shewanella</taxon>
    </lineage>
</organism>
<proteinExistence type="predicted"/>